<gene>
    <name evidence="1" type="ORF">TIFTF001_017514</name>
</gene>
<protein>
    <submittedName>
        <fullName evidence="1">Uncharacterized protein</fullName>
    </submittedName>
</protein>
<accession>A0AA88A2F3</accession>
<name>A0AA88A2F3_FICCA</name>
<organism evidence="1 2">
    <name type="scientific">Ficus carica</name>
    <name type="common">Common fig</name>
    <dbReference type="NCBI Taxonomy" id="3494"/>
    <lineage>
        <taxon>Eukaryota</taxon>
        <taxon>Viridiplantae</taxon>
        <taxon>Streptophyta</taxon>
        <taxon>Embryophyta</taxon>
        <taxon>Tracheophyta</taxon>
        <taxon>Spermatophyta</taxon>
        <taxon>Magnoliopsida</taxon>
        <taxon>eudicotyledons</taxon>
        <taxon>Gunneridae</taxon>
        <taxon>Pentapetalae</taxon>
        <taxon>rosids</taxon>
        <taxon>fabids</taxon>
        <taxon>Rosales</taxon>
        <taxon>Moraceae</taxon>
        <taxon>Ficeae</taxon>
        <taxon>Ficus</taxon>
    </lineage>
</organism>
<evidence type="ECO:0000313" key="1">
    <source>
        <dbReference type="EMBL" id="GMN48344.1"/>
    </source>
</evidence>
<evidence type="ECO:0000313" key="2">
    <source>
        <dbReference type="Proteomes" id="UP001187192"/>
    </source>
</evidence>
<proteinExistence type="predicted"/>
<comment type="caution">
    <text evidence="1">The sequence shown here is derived from an EMBL/GenBank/DDBJ whole genome shotgun (WGS) entry which is preliminary data.</text>
</comment>
<dbReference type="AlphaFoldDB" id="A0AA88A2F3"/>
<reference evidence="1" key="1">
    <citation type="submission" date="2023-07" db="EMBL/GenBank/DDBJ databases">
        <title>draft genome sequence of fig (Ficus carica).</title>
        <authorList>
            <person name="Takahashi T."/>
            <person name="Nishimura K."/>
        </authorList>
    </citation>
    <scope>NUCLEOTIDE SEQUENCE</scope>
</reference>
<dbReference type="EMBL" id="BTGU01000028">
    <property type="protein sequence ID" value="GMN48344.1"/>
    <property type="molecule type" value="Genomic_DNA"/>
</dbReference>
<sequence length="130" mass="14589">MGRARHRRTQPVPRCGLVPSLATVEIVTTGLSLGMTSRDGERPEANSFAMVPDRGARITDDCDGRNHSWINAIRIQKNPTVPRFQSSSTLELQCHSLLGFQLWRHDFTVFFNFVSIPALKEDDCIYSGVN</sequence>
<keyword evidence="2" id="KW-1185">Reference proteome</keyword>
<dbReference type="Proteomes" id="UP001187192">
    <property type="component" value="Unassembled WGS sequence"/>
</dbReference>